<feature type="transmembrane region" description="Helical" evidence="6">
    <location>
        <begin position="458"/>
        <end position="476"/>
    </location>
</feature>
<accession>A0ABR1VJG5</accession>
<feature type="transmembrane region" description="Helical" evidence="6">
    <location>
        <begin position="367"/>
        <end position="387"/>
    </location>
</feature>
<proteinExistence type="predicted"/>
<feature type="transmembrane region" description="Helical" evidence="6">
    <location>
        <begin position="292"/>
        <end position="314"/>
    </location>
</feature>
<keyword evidence="3 6" id="KW-1133">Transmembrane helix</keyword>
<dbReference type="Pfam" id="PF07690">
    <property type="entry name" value="MFS_1"/>
    <property type="match status" value="1"/>
</dbReference>
<sequence length="574" mass="60712">MKIQRVEDDFQVCTPDLEKTVPESTDTFPESVEDGPGKTSVDDVGESSSSSNDETGVQHLNRLQFATLSLAMALSVFLMALDESIIATAIPRITDDFRSLNDVGWYGSGYMMTMACFQLTFGKLYKHLSSKWVLLSSLLVFEVGSAVSGSAPSSAALIAGRVVAGIGASGIVSGVLIVVSQVVPLRQRAIYTSSVGSIYGVAAVCGPFRLTWRWCFYINLPLGAAAALATLLLYHPPPTTDTSKDDENRRLRSAADWALMLDPLGLSLFTGAIICLFFALHVSGFLGWAAPAPIALLVAFGLLLLAFAAVQAWLGERGTLPPRIARMRRVVCASLYAFLLDSVYYVVAYFLPIWFQAVAGVRARDSGIRLIPIIAAAVLCSLVSGVVVAKTGHYAPAVFLSALVSAAGAGLLSTITPSSGSGEWIGYQTLVGVGVGLGMQQGAVVVQIGLGPGDIPTAIAAVTLFQALGSAVMLSVTQNVFASRVYAQLHEADGRLTREMITNTGATEIINLAPPGQHDVFRDAFSLAISQCFYVAVAAGALSALFGFGLGFQEDAALKLYGFYQRILRTGLPP</sequence>
<dbReference type="PROSITE" id="PS50850">
    <property type="entry name" value="MFS"/>
    <property type="match status" value="1"/>
</dbReference>
<feature type="compositionally biased region" description="Low complexity" evidence="5">
    <location>
        <begin position="46"/>
        <end position="55"/>
    </location>
</feature>
<feature type="domain" description="Major facilitator superfamily (MFS) profile" evidence="7">
    <location>
        <begin position="68"/>
        <end position="555"/>
    </location>
</feature>
<dbReference type="EMBL" id="JAQQWL010000006">
    <property type="protein sequence ID" value="KAK8070069.1"/>
    <property type="molecule type" value="Genomic_DNA"/>
</dbReference>
<evidence type="ECO:0000313" key="9">
    <source>
        <dbReference type="Proteomes" id="UP001480595"/>
    </source>
</evidence>
<protein>
    <submittedName>
        <fullName evidence="8">MFS general substrate transporter</fullName>
    </submittedName>
</protein>
<dbReference type="PANTHER" id="PTHR23501:SF199">
    <property type="entry name" value="MFS EFFLUX TRANSPORTER INPD-RELATED"/>
    <property type="match status" value="1"/>
</dbReference>
<feature type="transmembrane region" description="Helical" evidence="6">
    <location>
        <begin position="394"/>
        <end position="412"/>
    </location>
</feature>
<comment type="caution">
    <text evidence="8">The sequence shown here is derived from an EMBL/GenBank/DDBJ whole genome shotgun (WGS) entry which is preliminary data.</text>
</comment>
<evidence type="ECO:0000256" key="6">
    <source>
        <dbReference type="SAM" id="Phobius"/>
    </source>
</evidence>
<dbReference type="GeneID" id="92091157"/>
<dbReference type="Gene3D" id="1.20.1250.20">
    <property type="entry name" value="MFS general substrate transporter like domains"/>
    <property type="match status" value="1"/>
</dbReference>
<evidence type="ECO:0000256" key="5">
    <source>
        <dbReference type="SAM" id="MobiDB-lite"/>
    </source>
</evidence>
<evidence type="ECO:0000259" key="7">
    <source>
        <dbReference type="PROSITE" id="PS50850"/>
    </source>
</evidence>
<keyword evidence="4 6" id="KW-0472">Membrane</keyword>
<dbReference type="CDD" id="cd17502">
    <property type="entry name" value="MFS_Azr1_MDR_like"/>
    <property type="match status" value="1"/>
</dbReference>
<dbReference type="InterPro" id="IPR020846">
    <property type="entry name" value="MFS_dom"/>
</dbReference>
<reference evidence="8 9" key="1">
    <citation type="submission" date="2023-01" db="EMBL/GenBank/DDBJ databases">
        <title>Analysis of 21 Apiospora genomes using comparative genomics revels a genus with tremendous synthesis potential of carbohydrate active enzymes and secondary metabolites.</title>
        <authorList>
            <person name="Sorensen T."/>
        </authorList>
    </citation>
    <scope>NUCLEOTIDE SEQUENCE [LARGE SCALE GENOMIC DNA]</scope>
    <source>
        <strain evidence="8 9">CBS 135458</strain>
    </source>
</reference>
<evidence type="ECO:0000256" key="2">
    <source>
        <dbReference type="ARBA" id="ARBA00022692"/>
    </source>
</evidence>
<feature type="transmembrane region" description="Helical" evidence="6">
    <location>
        <begin position="335"/>
        <end position="355"/>
    </location>
</feature>
<gene>
    <name evidence="8" type="ORF">PG994_006685</name>
</gene>
<feature type="transmembrane region" description="Helical" evidence="6">
    <location>
        <begin position="68"/>
        <end position="91"/>
    </location>
</feature>
<comment type="subcellular location">
    <subcellularLocation>
        <location evidence="1">Membrane</location>
        <topology evidence="1">Multi-pass membrane protein</topology>
    </subcellularLocation>
</comment>
<feature type="transmembrane region" description="Helical" evidence="6">
    <location>
        <begin position="190"/>
        <end position="210"/>
    </location>
</feature>
<feature type="transmembrane region" description="Helical" evidence="6">
    <location>
        <begin position="103"/>
        <end position="121"/>
    </location>
</feature>
<feature type="region of interest" description="Disordered" evidence="5">
    <location>
        <begin position="14"/>
        <end position="55"/>
    </location>
</feature>
<keyword evidence="2 6" id="KW-0812">Transmembrane</keyword>
<feature type="transmembrane region" description="Helical" evidence="6">
    <location>
        <begin position="158"/>
        <end position="178"/>
    </location>
</feature>
<evidence type="ECO:0000256" key="3">
    <source>
        <dbReference type="ARBA" id="ARBA00022989"/>
    </source>
</evidence>
<dbReference type="RefSeq" id="XP_066717363.1">
    <property type="nucleotide sequence ID" value="XM_066858094.1"/>
</dbReference>
<feature type="transmembrane region" description="Helical" evidence="6">
    <location>
        <begin position="533"/>
        <end position="552"/>
    </location>
</feature>
<organism evidence="8 9">
    <name type="scientific">Apiospora phragmitis</name>
    <dbReference type="NCBI Taxonomy" id="2905665"/>
    <lineage>
        <taxon>Eukaryota</taxon>
        <taxon>Fungi</taxon>
        <taxon>Dikarya</taxon>
        <taxon>Ascomycota</taxon>
        <taxon>Pezizomycotina</taxon>
        <taxon>Sordariomycetes</taxon>
        <taxon>Xylariomycetidae</taxon>
        <taxon>Amphisphaeriales</taxon>
        <taxon>Apiosporaceae</taxon>
        <taxon>Apiospora</taxon>
    </lineage>
</organism>
<dbReference type="PANTHER" id="PTHR23501">
    <property type="entry name" value="MAJOR FACILITATOR SUPERFAMILY"/>
    <property type="match status" value="1"/>
</dbReference>
<feature type="transmembrane region" description="Helical" evidence="6">
    <location>
        <begin position="216"/>
        <end position="236"/>
    </location>
</feature>
<keyword evidence="9" id="KW-1185">Reference proteome</keyword>
<dbReference type="InterPro" id="IPR036259">
    <property type="entry name" value="MFS_trans_sf"/>
</dbReference>
<name>A0ABR1VJG5_9PEZI</name>
<evidence type="ECO:0000256" key="4">
    <source>
        <dbReference type="ARBA" id="ARBA00023136"/>
    </source>
</evidence>
<evidence type="ECO:0000313" key="8">
    <source>
        <dbReference type="EMBL" id="KAK8070069.1"/>
    </source>
</evidence>
<dbReference type="InterPro" id="IPR011701">
    <property type="entry name" value="MFS"/>
</dbReference>
<evidence type="ECO:0000256" key="1">
    <source>
        <dbReference type="ARBA" id="ARBA00004141"/>
    </source>
</evidence>
<dbReference type="SUPFAM" id="SSF103473">
    <property type="entry name" value="MFS general substrate transporter"/>
    <property type="match status" value="2"/>
</dbReference>
<dbReference type="Proteomes" id="UP001480595">
    <property type="component" value="Unassembled WGS sequence"/>
</dbReference>
<feature type="transmembrane region" description="Helical" evidence="6">
    <location>
        <begin position="133"/>
        <end position="152"/>
    </location>
</feature>
<feature type="transmembrane region" description="Helical" evidence="6">
    <location>
        <begin position="257"/>
        <end position="280"/>
    </location>
</feature>